<accession>A0AAE3EKB7</accession>
<sequence length="56" mass="6662">MKKRNRTYSPSFKQKAVELIISKGNVKQVCKELDIPYSVLHRWQSNCRLSSYFSHM</sequence>
<name>A0AAE3EKB7_9FLAO</name>
<protein>
    <submittedName>
        <fullName evidence="1">Transposase</fullName>
    </submittedName>
</protein>
<dbReference type="GO" id="GO:0004803">
    <property type="term" value="F:transposase activity"/>
    <property type="evidence" value="ECO:0007669"/>
    <property type="project" value="InterPro"/>
</dbReference>
<dbReference type="GO" id="GO:0006313">
    <property type="term" value="P:DNA transposition"/>
    <property type="evidence" value="ECO:0007669"/>
    <property type="project" value="InterPro"/>
</dbReference>
<dbReference type="Proteomes" id="UP001199795">
    <property type="component" value="Unassembled WGS sequence"/>
</dbReference>
<keyword evidence="2" id="KW-1185">Reference proteome</keyword>
<dbReference type="RefSeq" id="WP_237238197.1">
    <property type="nucleotide sequence ID" value="NZ_JAKKDU010000001.1"/>
</dbReference>
<dbReference type="AlphaFoldDB" id="A0AAE3EKB7"/>
<evidence type="ECO:0000313" key="2">
    <source>
        <dbReference type="Proteomes" id="UP001199795"/>
    </source>
</evidence>
<organism evidence="1 2">
    <name type="scientific">Wocania arenilitoris</name>
    <dbReference type="NCBI Taxonomy" id="2044858"/>
    <lineage>
        <taxon>Bacteria</taxon>
        <taxon>Pseudomonadati</taxon>
        <taxon>Bacteroidota</taxon>
        <taxon>Flavobacteriia</taxon>
        <taxon>Flavobacteriales</taxon>
        <taxon>Flavobacteriaceae</taxon>
        <taxon>Wocania</taxon>
    </lineage>
</organism>
<dbReference type="Pfam" id="PF01527">
    <property type="entry name" value="HTH_Tnp_1"/>
    <property type="match status" value="1"/>
</dbReference>
<evidence type="ECO:0000313" key="1">
    <source>
        <dbReference type="EMBL" id="MCF7566848.1"/>
    </source>
</evidence>
<comment type="caution">
    <text evidence="1">The sequence shown here is derived from an EMBL/GenBank/DDBJ whole genome shotgun (WGS) entry which is preliminary data.</text>
</comment>
<dbReference type="InterPro" id="IPR009057">
    <property type="entry name" value="Homeodomain-like_sf"/>
</dbReference>
<gene>
    <name evidence="1" type="ORF">L3X37_00515</name>
</gene>
<reference evidence="1" key="1">
    <citation type="submission" date="2022-01" db="EMBL/GenBank/DDBJ databases">
        <title>Draft genome sequence of Sabulilitoribacter arenilitoris KCTC 52401.</title>
        <authorList>
            <person name="Oh J.-S."/>
        </authorList>
    </citation>
    <scope>NUCLEOTIDE SEQUENCE</scope>
    <source>
        <strain evidence="1">HMF6543</strain>
    </source>
</reference>
<dbReference type="InterPro" id="IPR002514">
    <property type="entry name" value="Transposase_8"/>
</dbReference>
<dbReference type="GO" id="GO:0003677">
    <property type="term" value="F:DNA binding"/>
    <property type="evidence" value="ECO:0007669"/>
    <property type="project" value="InterPro"/>
</dbReference>
<proteinExistence type="predicted"/>
<dbReference type="SUPFAM" id="SSF46689">
    <property type="entry name" value="Homeodomain-like"/>
    <property type="match status" value="1"/>
</dbReference>
<dbReference type="EMBL" id="JAKKDU010000001">
    <property type="protein sequence ID" value="MCF7566848.1"/>
    <property type="molecule type" value="Genomic_DNA"/>
</dbReference>